<sequence length="403" mass="44044">VAKKQIDLLCVLSIFSIGQIVTGLLFTLPFRPILAPDSHSYLAGADNFPSSIDGGWWGYVGFVGLLRVGLTLGSGPMFCVIVNSLGVIAAALALLQLGRRYSGEVAGWVAATFYLLHPLVNQWTRYVLTETLFFAGVVLTAYCLGRAIDLDRLTWPPLWLVAGLTFTLRPNGIFLLGAVITVLSLSQQKRLTRRLTIVVAAWATVVLIALVSPSLSAVHGDFGSEAWKGTVVHGVPETSIGMPEPSNYDTSNSALIGYALAHPLDVGRLGATRIWWELKQVRPWYSDELNLFLAISMTALYALALLGAWSARKTQLNLIIMGISLPFGIVIASTWAIWEGRFGWWFLVLWTVWAGIGADKLLRPLLNRLPTTHPLRKLDARHESKTGSVDHLSDGNSATNVRD</sequence>
<dbReference type="EMBL" id="UINC01052833">
    <property type="protein sequence ID" value="SVB68622.1"/>
    <property type="molecule type" value="Genomic_DNA"/>
</dbReference>
<dbReference type="GO" id="GO:0005886">
    <property type="term" value="C:plasma membrane"/>
    <property type="evidence" value="ECO:0007669"/>
    <property type="project" value="UniProtKB-SubCell"/>
</dbReference>
<proteinExistence type="predicted"/>
<evidence type="ECO:0000313" key="11">
    <source>
        <dbReference type="EMBL" id="SVB68622.1"/>
    </source>
</evidence>
<feature type="transmembrane region" description="Helical" evidence="9">
    <location>
        <begin position="195"/>
        <end position="215"/>
    </location>
</feature>
<evidence type="ECO:0000256" key="6">
    <source>
        <dbReference type="ARBA" id="ARBA00022989"/>
    </source>
</evidence>
<dbReference type="AlphaFoldDB" id="A0A382G164"/>
<feature type="transmembrane region" description="Helical" evidence="9">
    <location>
        <begin position="127"/>
        <end position="148"/>
    </location>
</feature>
<dbReference type="Pfam" id="PF13231">
    <property type="entry name" value="PMT_2"/>
    <property type="match status" value="1"/>
</dbReference>
<evidence type="ECO:0000256" key="8">
    <source>
        <dbReference type="SAM" id="MobiDB-lite"/>
    </source>
</evidence>
<evidence type="ECO:0000256" key="9">
    <source>
        <dbReference type="SAM" id="Phobius"/>
    </source>
</evidence>
<feature type="transmembrane region" description="Helical" evidence="9">
    <location>
        <begin position="316"/>
        <end position="338"/>
    </location>
</feature>
<comment type="subcellular location">
    <subcellularLocation>
        <location evidence="1">Cell membrane</location>
        <topology evidence="1">Multi-pass membrane protein</topology>
    </subcellularLocation>
</comment>
<feature type="transmembrane region" description="Helical" evidence="9">
    <location>
        <begin position="77"/>
        <end position="95"/>
    </location>
</feature>
<gene>
    <name evidence="11" type="ORF">METZ01_LOCUS221476</name>
</gene>
<feature type="transmembrane region" description="Helical" evidence="9">
    <location>
        <begin position="12"/>
        <end position="34"/>
    </location>
</feature>
<keyword evidence="7 9" id="KW-0472">Membrane</keyword>
<dbReference type="InterPro" id="IPR050297">
    <property type="entry name" value="LipidA_mod_glycosyltrf_83"/>
</dbReference>
<protein>
    <recommendedName>
        <fullName evidence="10">Glycosyltransferase RgtA/B/C/D-like domain-containing protein</fullName>
    </recommendedName>
</protein>
<feature type="domain" description="Glycosyltransferase RgtA/B/C/D-like" evidence="10">
    <location>
        <begin position="80"/>
        <end position="214"/>
    </location>
</feature>
<keyword evidence="3" id="KW-0328">Glycosyltransferase</keyword>
<evidence type="ECO:0000259" key="10">
    <source>
        <dbReference type="Pfam" id="PF13231"/>
    </source>
</evidence>
<feature type="transmembrane region" description="Helical" evidence="9">
    <location>
        <begin position="54"/>
        <end position="70"/>
    </location>
</feature>
<keyword evidence="5 9" id="KW-0812">Transmembrane</keyword>
<feature type="transmembrane region" description="Helical" evidence="9">
    <location>
        <begin position="344"/>
        <end position="362"/>
    </location>
</feature>
<dbReference type="GO" id="GO:0008610">
    <property type="term" value="P:lipid biosynthetic process"/>
    <property type="evidence" value="ECO:0007669"/>
    <property type="project" value="UniProtKB-ARBA"/>
</dbReference>
<feature type="transmembrane region" description="Helical" evidence="9">
    <location>
        <begin position="101"/>
        <end position="120"/>
    </location>
</feature>
<organism evidence="11">
    <name type="scientific">marine metagenome</name>
    <dbReference type="NCBI Taxonomy" id="408172"/>
    <lineage>
        <taxon>unclassified sequences</taxon>
        <taxon>metagenomes</taxon>
        <taxon>ecological metagenomes</taxon>
    </lineage>
</organism>
<dbReference type="InterPro" id="IPR038731">
    <property type="entry name" value="RgtA/B/C-like"/>
</dbReference>
<feature type="transmembrane region" description="Helical" evidence="9">
    <location>
        <begin position="160"/>
        <end position="183"/>
    </location>
</feature>
<dbReference type="GO" id="GO:0016763">
    <property type="term" value="F:pentosyltransferase activity"/>
    <property type="evidence" value="ECO:0007669"/>
    <property type="project" value="TreeGrafter"/>
</dbReference>
<dbReference type="PANTHER" id="PTHR33908:SF11">
    <property type="entry name" value="MEMBRANE PROTEIN"/>
    <property type="match status" value="1"/>
</dbReference>
<name>A0A382G164_9ZZZZ</name>
<evidence type="ECO:0000256" key="7">
    <source>
        <dbReference type="ARBA" id="ARBA00023136"/>
    </source>
</evidence>
<feature type="region of interest" description="Disordered" evidence="8">
    <location>
        <begin position="379"/>
        <end position="403"/>
    </location>
</feature>
<dbReference type="PANTHER" id="PTHR33908">
    <property type="entry name" value="MANNOSYLTRANSFERASE YKCB-RELATED"/>
    <property type="match status" value="1"/>
</dbReference>
<evidence type="ECO:0000256" key="4">
    <source>
        <dbReference type="ARBA" id="ARBA00022679"/>
    </source>
</evidence>
<evidence type="ECO:0000256" key="2">
    <source>
        <dbReference type="ARBA" id="ARBA00022475"/>
    </source>
</evidence>
<evidence type="ECO:0000256" key="3">
    <source>
        <dbReference type="ARBA" id="ARBA00022676"/>
    </source>
</evidence>
<evidence type="ECO:0000256" key="5">
    <source>
        <dbReference type="ARBA" id="ARBA00022692"/>
    </source>
</evidence>
<feature type="compositionally biased region" description="Polar residues" evidence="8">
    <location>
        <begin position="394"/>
        <end position="403"/>
    </location>
</feature>
<feature type="transmembrane region" description="Helical" evidence="9">
    <location>
        <begin position="289"/>
        <end position="309"/>
    </location>
</feature>
<accession>A0A382G164</accession>
<keyword evidence="6 9" id="KW-1133">Transmembrane helix</keyword>
<feature type="non-terminal residue" evidence="11">
    <location>
        <position position="1"/>
    </location>
</feature>
<keyword evidence="2" id="KW-1003">Cell membrane</keyword>
<evidence type="ECO:0000256" key="1">
    <source>
        <dbReference type="ARBA" id="ARBA00004651"/>
    </source>
</evidence>
<reference evidence="11" key="1">
    <citation type="submission" date="2018-05" db="EMBL/GenBank/DDBJ databases">
        <authorList>
            <person name="Lanie J.A."/>
            <person name="Ng W.-L."/>
            <person name="Kazmierczak K.M."/>
            <person name="Andrzejewski T.M."/>
            <person name="Davidsen T.M."/>
            <person name="Wayne K.J."/>
            <person name="Tettelin H."/>
            <person name="Glass J.I."/>
            <person name="Rusch D."/>
            <person name="Podicherti R."/>
            <person name="Tsui H.-C.T."/>
            <person name="Winkler M.E."/>
        </authorList>
    </citation>
    <scope>NUCLEOTIDE SEQUENCE</scope>
</reference>
<keyword evidence="4" id="KW-0808">Transferase</keyword>